<gene>
    <name evidence="1" type="ORF">FOZ62_022100</name>
</gene>
<dbReference type="AlphaFoldDB" id="A0A7J6S9M1"/>
<evidence type="ECO:0000313" key="2">
    <source>
        <dbReference type="Proteomes" id="UP000574390"/>
    </source>
</evidence>
<feature type="non-terminal residue" evidence="1">
    <location>
        <position position="111"/>
    </location>
</feature>
<dbReference type="EMBL" id="JABANM010016430">
    <property type="protein sequence ID" value="KAF4729451.1"/>
    <property type="molecule type" value="Genomic_DNA"/>
</dbReference>
<comment type="caution">
    <text evidence="1">The sequence shown here is derived from an EMBL/GenBank/DDBJ whole genome shotgun (WGS) entry which is preliminary data.</text>
</comment>
<reference evidence="1 2" key="1">
    <citation type="submission" date="2020-04" db="EMBL/GenBank/DDBJ databases">
        <title>Perkinsus olseni comparative genomics.</title>
        <authorList>
            <person name="Bogema D.R."/>
        </authorList>
    </citation>
    <scope>NUCLEOTIDE SEQUENCE [LARGE SCALE GENOMIC DNA]</scope>
    <source>
        <strain evidence="1">ATCC PRA-205</strain>
    </source>
</reference>
<sequence length="111" mass="13181">IATARRDVLTDAFGLSRSESAKLLPIRSWPFGLRSERQRCKSDAVTSRLSWLISKTPQPWRKKLRNCKRLREEKPPMWSDANRIAQQEHSSCRSREHGLKLLRRESKRLWR</sequence>
<name>A0A7J6S9M1_PEROL</name>
<evidence type="ECO:0000313" key="1">
    <source>
        <dbReference type="EMBL" id="KAF4729451.1"/>
    </source>
</evidence>
<proteinExistence type="predicted"/>
<accession>A0A7J6S9M1</accession>
<protein>
    <submittedName>
        <fullName evidence="1">Uncharacterized protein</fullName>
    </submittedName>
</protein>
<dbReference type="Proteomes" id="UP000574390">
    <property type="component" value="Unassembled WGS sequence"/>
</dbReference>
<organism evidence="1 2">
    <name type="scientific">Perkinsus olseni</name>
    <name type="common">Perkinsus atlanticus</name>
    <dbReference type="NCBI Taxonomy" id="32597"/>
    <lineage>
        <taxon>Eukaryota</taxon>
        <taxon>Sar</taxon>
        <taxon>Alveolata</taxon>
        <taxon>Perkinsozoa</taxon>
        <taxon>Perkinsea</taxon>
        <taxon>Perkinsida</taxon>
        <taxon>Perkinsidae</taxon>
        <taxon>Perkinsus</taxon>
    </lineage>
</organism>
<feature type="non-terminal residue" evidence="1">
    <location>
        <position position="1"/>
    </location>
</feature>